<keyword evidence="2" id="KW-0812">Transmembrane</keyword>
<feature type="region of interest" description="Disordered" evidence="1">
    <location>
        <begin position="599"/>
        <end position="628"/>
    </location>
</feature>
<feature type="region of interest" description="Disordered" evidence="1">
    <location>
        <begin position="318"/>
        <end position="339"/>
    </location>
</feature>
<dbReference type="EMBL" id="NAJL01000053">
    <property type="protein sequence ID" value="TKA23591.1"/>
    <property type="molecule type" value="Genomic_DNA"/>
</dbReference>
<evidence type="ECO:0000256" key="2">
    <source>
        <dbReference type="SAM" id="Phobius"/>
    </source>
</evidence>
<evidence type="ECO:0000256" key="1">
    <source>
        <dbReference type="SAM" id="MobiDB-lite"/>
    </source>
</evidence>
<comment type="caution">
    <text evidence="4">The sequence shown here is derived from an EMBL/GenBank/DDBJ whole genome shotgun (WGS) entry which is preliminary data.</text>
</comment>
<feature type="compositionally biased region" description="Basic and acidic residues" evidence="1">
    <location>
        <begin position="38"/>
        <end position="48"/>
    </location>
</feature>
<keyword evidence="2" id="KW-1133">Transmembrane helix</keyword>
<evidence type="ECO:0000259" key="3">
    <source>
        <dbReference type="Pfam" id="PF24086"/>
    </source>
</evidence>
<feature type="region of interest" description="Disordered" evidence="1">
    <location>
        <begin position="1474"/>
        <end position="1627"/>
    </location>
</feature>
<feature type="region of interest" description="Disordered" evidence="1">
    <location>
        <begin position="244"/>
        <end position="269"/>
    </location>
</feature>
<name>A0A4U0TNJ8_9PEZI</name>
<feature type="transmembrane region" description="Helical" evidence="2">
    <location>
        <begin position="103"/>
        <end position="126"/>
    </location>
</feature>
<feature type="domain" description="DUF7371" evidence="3">
    <location>
        <begin position="773"/>
        <end position="980"/>
    </location>
</feature>
<feature type="compositionally biased region" description="Low complexity" evidence="1">
    <location>
        <begin position="614"/>
        <end position="628"/>
    </location>
</feature>
<dbReference type="InterPro" id="IPR055795">
    <property type="entry name" value="DUF7371"/>
</dbReference>
<accession>A0A4U0TNJ8</accession>
<dbReference type="Pfam" id="PF24086">
    <property type="entry name" value="DUF7371"/>
    <property type="match status" value="1"/>
</dbReference>
<sequence>MRLPKSTRPMSGHTKTSSKEERYAWTSGSAVRPGKVLSRAERERRRDSGTGLDGTIDVADDRDDDDFTFSRLFCKARHSFEHWRFPGLAISERRDEDGPRHPINFQGLVVMLIALLIVFGTGYTFLEWLLMSTRAAAACTPTTTTEYIPVTTTVTYALSIVASAASSSSDVTTHSTIYSTSTLTSTLSVFPAMTSATVLSSSGGPSYFYSMVSGTTDWLNGVAPSSGASLTTGTTSVYLSPVSSLPAGAPESPTTMQPTASETETVTPPPYMSTIFQLSSPGTTITSTSTRYRTIEVSHVSSSSRSSYPGVGAAGWNSTGSAPSVAAPTDAAVTSTDGPSTYTEIHYWGTGNQTTSTSMRLITTTLHLTKPTTITLTSTLTTATDPASSSSSSIVAAANATSSLPLAGLTPTVPTSSVSSITASSLSVISAGSPSYDPPVFTPSASRVSSNGTLSAAATGMPDSSPPVSSPLNMSSSVVPANSSMTNGVTASSLASFPTNMTSTAVPTSATVGNSTTAAFVVPVTSTLSSGSGVTVVSETTSTTLGLSSSSPMTVSGYFVYNGTTTVPLWTGPGTGNPVPYSPATSALASLNANSSSLASVPSSNATISHSIQTSPPSALSTSPSVSVPIDHSSPVLSAISSVLSEMPGIDTSPGSLSAAPTTPGPSTSSTPSTNSSQLSPSSKTTSSVVAATITPSAPSSSSSPIINSTVRTTSSSAGANISPSSGGSSSSTFISSASLSPYSVPSSSLAVSNSSATKASSATATASSGCGEQGGFVLDFDTLPNFVPNNANQTDITQAPPAASWSPYHHLTFSNGYVYGPEPRLPYVPSSSPHMAVFLANGTGVTAKPARPGTSTAEPGEVGDGMYESSPSFWFNAYNGSFGCDSPEGCTMVITGYTYSPAAKDEIPTYTHNATITPCPGLISGKAQCQLHPIFFPEFFRSLSGIQMQAFSGNEEVMFFMDDLSLGWSNSSCAAGYLRLSQQEGCVSPASVAEMEQQDHHYHHHNNRYHNQHPTASSSSPSSSYTSNDDTNTNANPDTNSTRFQSPSKDAVSPLEDFQKRNSEFQELRSVLRVPGSVCGLDLQQQQQQVVMQRLRGMDMAGAEGTVFGGGCLLAEGGGDGWTGEGDGRVGELWGGVLGDGEGECVVRRGDGLGEGEGLVKGRKLFADEYPARGTSMDPEMMPEPLQVEKEANGVSQPWWKATSRAPRDDKATGVCKELVDLDEQITGMLEEQLVEDSKASVSGLAGDRVLRSHYRLRNEDSAPLGNSPDPETSRPAIYKSSIHGQLDQGVQASGDLTCRRKRPALSFKASLRALRSGHMNSGDAPGTRQSSTSSSAGNTTAVPKADPTGNIKEPSQPLIRPTRPAVITKRKSISFGGLELTWDRQTKSPCEELSQPKLRRRSTLLRLPSLGSLRRGETADQGAGRATVSYLAPKLDVPLDKERARDWSRCSSRIFDDFKALDMDGEMSKPLTLEGMGVQQPPRPRWDRHPAYRRDVGSSPYGDSERPCQVERPMSVTNSSAMQSGRSRPLGGGVSPGSQTASITGKARQKPYGLSKRESVTPSNEEQESRTLSKDTGHRIDARDSGVSGSADGDADRKAVIKVKSSRGSLYFRAQRRSASSERHE</sequence>
<gene>
    <name evidence="4" type="ORF">B0A50_07425</name>
</gene>
<proteinExistence type="predicted"/>
<feature type="region of interest" description="Disordered" evidence="1">
    <location>
        <begin position="1318"/>
        <end position="1365"/>
    </location>
</feature>
<dbReference type="Proteomes" id="UP000308549">
    <property type="component" value="Unassembled WGS sequence"/>
</dbReference>
<feature type="compositionally biased region" description="Polar residues" evidence="1">
    <location>
        <begin position="252"/>
        <end position="266"/>
    </location>
</feature>
<evidence type="ECO:0000313" key="5">
    <source>
        <dbReference type="Proteomes" id="UP000308549"/>
    </source>
</evidence>
<keyword evidence="2" id="KW-0472">Membrane</keyword>
<protein>
    <recommendedName>
        <fullName evidence="3">DUF7371 domain-containing protein</fullName>
    </recommendedName>
</protein>
<feature type="compositionally biased region" description="Polar residues" evidence="1">
    <location>
        <begin position="444"/>
        <end position="456"/>
    </location>
</feature>
<feature type="compositionally biased region" description="Basic and acidic residues" evidence="1">
    <location>
        <begin position="1569"/>
        <end position="1586"/>
    </location>
</feature>
<dbReference type="OrthoDB" id="5385013at2759"/>
<feature type="compositionally biased region" description="Basic and acidic residues" evidence="1">
    <location>
        <begin position="1486"/>
        <end position="1498"/>
    </location>
</feature>
<feature type="compositionally biased region" description="Polar residues" evidence="1">
    <location>
        <begin position="1517"/>
        <end position="1528"/>
    </location>
</feature>
<feature type="compositionally biased region" description="Low complexity" evidence="1">
    <location>
        <begin position="656"/>
        <end position="731"/>
    </location>
</feature>
<reference evidence="4 5" key="1">
    <citation type="submission" date="2017-03" db="EMBL/GenBank/DDBJ databases">
        <title>Genomes of endolithic fungi from Antarctica.</title>
        <authorList>
            <person name="Coleine C."/>
            <person name="Masonjones S."/>
            <person name="Stajich J.E."/>
        </authorList>
    </citation>
    <scope>NUCLEOTIDE SEQUENCE [LARGE SCALE GENOMIC DNA]</scope>
    <source>
        <strain evidence="4 5">CCFEE 6315</strain>
    </source>
</reference>
<keyword evidence="5" id="KW-1185">Reference proteome</keyword>
<organism evidence="4 5">
    <name type="scientific">Salinomyces thailandicus</name>
    <dbReference type="NCBI Taxonomy" id="706561"/>
    <lineage>
        <taxon>Eukaryota</taxon>
        <taxon>Fungi</taxon>
        <taxon>Dikarya</taxon>
        <taxon>Ascomycota</taxon>
        <taxon>Pezizomycotina</taxon>
        <taxon>Dothideomycetes</taxon>
        <taxon>Dothideomycetidae</taxon>
        <taxon>Mycosphaerellales</taxon>
        <taxon>Teratosphaeriaceae</taxon>
        <taxon>Salinomyces</taxon>
    </lineage>
</organism>
<feature type="region of interest" description="Disordered" evidence="1">
    <location>
        <begin position="444"/>
        <end position="475"/>
    </location>
</feature>
<feature type="region of interest" description="Disordered" evidence="1">
    <location>
        <begin position="1006"/>
        <end position="1056"/>
    </location>
</feature>
<feature type="region of interest" description="Disordered" evidence="1">
    <location>
        <begin position="647"/>
        <end position="731"/>
    </location>
</feature>
<feature type="region of interest" description="Disordered" evidence="1">
    <location>
        <begin position="1258"/>
        <end position="1278"/>
    </location>
</feature>
<evidence type="ECO:0000313" key="4">
    <source>
        <dbReference type="EMBL" id="TKA23591.1"/>
    </source>
</evidence>
<feature type="compositionally biased region" description="Low complexity" evidence="1">
    <location>
        <begin position="1013"/>
        <end position="1043"/>
    </location>
</feature>
<feature type="region of interest" description="Disordered" evidence="1">
    <location>
        <begin position="1"/>
        <end position="54"/>
    </location>
</feature>